<dbReference type="PROSITE" id="PS50113">
    <property type="entry name" value="PAC"/>
    <property type="match status" value="2"/>
</dbReference>
<dbReference type="Pfam" id="PF13188">
    <property type="entry name" value="PAS_8"/>
    <property type="match status" value="1"/>
</dbReference>
<dbReference type="InterPro" id="IPR011495">
    <property type="entry name" value="Sig_transdc_His_kin_sub2_dim/P"/>
</dbReference>
<comment type="caution">
    <text evidence="3">The sequence shown here is derived from an EMBL/GenBank/DDBJ whole genome shotgun (WGS) entry which is preliminary data.</text>
</comment>
<dbReference type="Proteomes" id="UP000802098">
    <property type="component" value="Unassembled WGS sequence"/>
</dbReference>
<dbReference type="Gene3D" id="3.30.450.20">
    <property type="entry name" value="PAS domain"/>
    <property type="match status" value="5"/>
</dbReference>
<gene>
    <name evidence="3" type="ORF">G7087_15900</name>
</gene>
<dbReference type="SMART" id="SM00091">
    <property type="entry name" value="PAS"/>
    <property type="match status" value="7"/>
</dbReference>
<dbReference type="SUPFAM" id="SSF55785">
    <property type="entry name" value="PYP-like sensor domain (PAS domain)"/>
    <property type="match status" value="6"/>
</dbReference>
<protein>
    <submittedName>
        <fullName evidence="3">PAS domain S-box protein</fullName>
    </submittedName>
</protein>
<feature type="domain" description="PAC" evidence="2">
    <location>
        <begin position="700"/>
        <end position="751"/>
    </location>
</feature>
<dbReference type="Pfam" id="PF00989">
    <property type="entry name" value="PAS"/>
    <property type="match status" value="1"/>
</dbReference>
<feature type="domain" description="PAC" evidence="2">
    <location>
        <begin position="825"/>
        <end position="876"/>
    </location>
</feature>
<dbReference type="PANTHER" id="PTHR44757:SF2">
    <property type="entry name" value="BIOFILM ARCHITECTURE MAINTENANCE PROTEIN MBAA"/>
    <property type="match status" value="1"/>
</dbReference>
<dbReference type="Pfam" id="PF13426">
    <property type="entry name" value="PAS_9"/>
    <property type="match status" value="2"/>
</dbReference>
<dbReference type="PROSITE" id="PS50112">
    <property type="entry name" value="PAS"/>
    <property type="match status" value="2"/>
</dbReference>
<dbReference type="SMART" id="SM00086">
    <property type="entry name" value="PAC"/>
    <property type="match status" value="3"/>
</dbReference>
<dbReference type="InterPro" id="IPR001610">
    <property type="entry name" value="PAC"/>
</dbReference>
<proteinExistence type="predicted"/>
<dbReference type="Pfam" id="PF07568">
    <property type="entry name" value="HisKA_2"/>
    <property type="match status" value="1"/>
</dbReference>
<dbReference type="Gene3D" id="3.30.565.10">
    <property type="entry name" value="Histidine kinase-like ATPase, C-terminal domain"/>
    <property type="match status" value="1"/>
</dbReference>
<accession>A0ABX0I215</accession>
<organism evidence="3 4">
    <name type="scientific">Rubrivivax benzoatilyticus</name>
    <dbReference type="NCBI Taxonomy" id="316997"/>
    <lineage>
        <taxon>Bacteria</taxon>
        <taxon>Pseudomonadati</taxon>
        <taxon>Pseudomonadota</taxon>
        <taxon>Betaproteobacteria</taxon>
        <taxon>Burkholderiales</taxon>
        <taxon>Sphaerotilaceae</taxon>
        <taxon>Rubrivivax</taxon>
    </lineage>
</organism>
<dbReference type="InterPro" id="IPR013767">
    <property type="entry name" value="PAS_fold"/>
</dbReference>
<evidence type="ECO:0000259" key="1">
    <source>
        <dbReference type="PROSITE" id="PS50112"/>
    </source>
</evidence>
<dbReference type="InterPro" id="IPR000014">
    <property type="entry name" value="PAS"/>
</dbReference>
<feature type="domain" description="PAS" evidence="1">
    <location>
        <begin position="147"/>
        <end position="201"/>
    </location>
</feature>
<dbReference type="InterPro" id="IPR000700">
    <property type="entry name" value="PAS-assoc_C"/>
</dbReference>
<evidence type="ECO:0000313" key="3">
    <source>
        <dbReference type="EMBL" id="NHK99866.1"/>
    </source>
</evidence>
<name>A0ABX0I215_9BURK</name>
<keyword evidence="4" id="KW-1185">Reference proteome</keyword>
<dbReference type="Pfam" id="PF08448">
    <property type="entry name" value="PAS_4"/>
    <property type="match status" value="2"/>
</dbReference>
<dbReference type="EMBL" id="JAAOCD010000009">
    <property type="protein sequence ID" value="NHK99866.1"/>
    <property type="molecule type" value="Genomic_DNA"/>
</dbReference>
<dbReference type="InterPro" id="IPR013656">
    <property type="entry name" value="PAS_4"/>
</dbReference>
<dbReference type="NCBIfam" id="TIGR00229">
    <property type="entry name" value="sensory_box"/>
    <property type="match status" value="4"/>
</dbReference>
<dbReference type="RefSeq" id="WP_051141716.1">
    <property type="nucleotide sequence ID" value="NZ_JAAOCD010000009.1"/>
</dbReference>
<dbReference type="InterPro" id="IPR052155">
    <property type="entry name" value="Biofilm_reg_signaling"/>
</dbReference>
<dbReference type="InterPro" id="IPR036890">
    <property type="entry name" value="HATPase_C_sf"/>
</dbReference>
<evidence type="ECO:0000259" key="2">
    <source>
        <dbReference type="PROSITE" id="PS50113"/>
    </source>
</evidence>
<reference evidence="3 4" key="1">
    <citation type="submission" date="2020-03" db="EMBL/GenBank/DDBJ databases">
        <title>Rubrivivax benzoatilyticus JA2 (sequenced after 10 years sub-culturing).</title>
        <authorList>
            <person name="Gupta D."/>
            <person name="Chintalapati S."/>
            <person name="Chintalapati V.R."/>
        </authorList>
    </citation>
    <scope>NUCLEOTIDE SEQUENCE [LARGE SCALE GENOMIC DNA]</scope>
    <source>
        <strain evidence="3 4">JA2-Mal</strain>
    </source>
</reference>
<evidence type="ECO:0000313" key="4">
    <source>
        <dbReference type="Proteomes" id="UP000802098"/>
    </source>
</evidence>
<sequence>MATPTTSASSPELLAALLDEVADALLWFDARGVLRACNQAALRLLGCEPGQGTLQLAPVLGVDAIRWLDRAFALPDRSETLLPGTDGTLLRLATRALGGGHSLRVVPQPQLPPPRPPLPLDAARSTDEARRAVALLWSSPFAATLQDDDFRILDANDAFVELSGYAREALVGRDPAELQLPEEAGAHLAARAELRAALAAGVPLPAAPRSLADARGGRHWFMLVPQNLAPAGAPPLWLVVWQDVTSEHHARVHARRAQDELLRWFELARAGMLVYDDAGLVLTSNPALEALLEQVPVLLADADEALQALLGWEDGAPLAALVPGAPPLERQALVPLPGGRRRRLGARLSGWATEAGQRRVMAVVEDRSAEEERDLAQLEIGMLMDTASIGVATYDPARGWLVSDRPRPAPAAAGKRAGAGLQGIGRELVEPESMAEYERLQRALRLGERAEVRYAVRHPELGLRWLLTRVEPGALSGGRTTSVVTLDVTDQEVAQRRNEQLLRELTTILDGSNAGIAYLRGALLVRCNHRFERMLGVAAGAAAGASLQQLFGAPDGSGGIAAEITRAMAEGRGYETELVAGERRGQPVWYSLSVHRAESALPEAEAEAVAVLTDISSLKAQQGELERLLRERDLMFDLSDVGIATMRGPRIERANQALSRLTGYRPEELVQLPTASLCPEGEWEQREREVRDALATEGRFNGERTLRRKDGELVWVQAAVRPVDAEDAGAGLICSFVDIDAAVRARRSLQVQAERTRAILNSVLVGIVTVGDTGITWMNRSAQRMFAGELADFIGRPIATVATPEDEHPLRRGDWSERLAAGETEPFECRLQARDGREFWVVGSVVATASESSGPQLTFALLDVERRRQAQIAIEQARESLRRIIETAPLAIALFDAAELRVQECNHVAATLFGRPVDEALGRTPAELCKPATAQAVEDWLRAAAAGTDLQRHELRELGAAGQTTVWDTRIAPVAGPVGAPLLLLVASDVTEEREAEQARLTAEIVQRESLVREVHHRIKNNLQGVAGLLRHNAKQHPEMGWLLFEAEAQVQAIAQVFGLQVRSGPLGAAAVVGAIAQSVRRAFGRAVLFSAAPGAERYLLPEAEAIPIALCVNELLANAVKHAPEGDLQCLITPGEAAGELVVEVRNPGRLAEGFDIDQVPRGMGGLALVRSLLPRGATLSLEQAGGEVRARILLRPPRVLLQP</sequence>
<dbReference type="InterPro" id="IPR035965">
    <property type="entry name" value="PAS-like_dom_sf"/>
</dbReference>
<dbReference type="PANTHER" id="PTHR44757">
    <property type="entry name" value="DIGUANYLATE CYCLASE DGCP"/>
    <property type="match status" value="1"/>
</dbReference>
<feature type="domain" description="PAS" evidence="1">
    <location>
        <begin position="877"/>
        <end position="948"/>
    </location>
</feature>
<dbReference type="CDD" id="cd00130">
    <property type="entry name" value="PAS"/>
    <property type="match status" value="4"/>
</dbReference>